<sequence length="598" mass="69030">MKKKTAFKIISISLPFLLILFIELILRASGYGENYQLFKTLKVKDRPEYLVMNSDVSKKYFKNEGFKSDNQSDLFLKTKTDSTFRIFVQGASTVVGFPFYHGGSFPRMLKHRLSQTFPNKNIEIINTGITAVNSYTLVDLTNEIIEQKPDLVLIYAGHNEYYGALGVGSSSSIGSHPIIVRSYLFLKKFRFFQLLDNSYSKIFSHSKNTPKIGETNLMEVMAREQRIPYNSEVYQAGINQFKDNLEKILNKYKKNNIPVILSTIVSNEKDIKPFKSDSINNKKMFLKNLKTNNIEANKVAQNNALAAYKLGTYYVKKNQDSAKKYLHLAKELDYLRFRAPEKINDVIVNLAEKYSYSLIDMKATFLSHSPDGTIGNELLTEHLHPNIEGYFIMADAFYNKIKELDVLKNWDNYMTYNEAFQDIPTTDIDSIKGKLIIADLKRSWPYVMNMSGRLPRSSYYAITNPTYEEKKAMTIYMNQPQWKNVMIEAFGTYERTKAYNKALRVAQSLIFEYPEQADGYLEAGTMCLKMEDPERAVYYFIKYNQLDKTSTSAKQLSEVYIALNKIDLAQKTLLKAQKQGINDEELNKMLKDITERMN</sequence>
<organism evidence="1 2">
    <name type="scientific">Thalassobellus suaedae</name>
    <dbReference type="NCBI Taxonomy" id="3074124"/>
    <lineage>
        <taxon>Bacteria</taxon>
        <taxon>Pseudomonadati</taxon>
        <taxon>Bacteroidota</taxon>
        <taxon>Flavobacteriia</taxon>
        <taxon>Flavobacteriales</taxon>
        <taxon>Flavobacteriaceae</taxon>
        <taxon>Thalassobellus</taxon>
    </lineage>
</organism>
<dbReference type="PANTHER" id="PTHR30383:SF5">
    <property type="entry name" value="SGNH HYDROLASE-TYPE ESTERASE DOMAIN-CONTAINING PROTEIN"/>
    <property type="match status" value="1"/>
</dbReference>
<name>A0ABY9Y6Y5_9FLAO</name>
<proteinExistence type="predicted"/>
<dbReference type="SUPFAM" id="SSF48452">
    <property type="entry name" value="TPR-like"/>
    <property type="match status" value="1"/>
</dbReference>
<dbReference type="PANTHER" id="PTHR30383">
    <property type="entry name" value="THIOESTERASE 1/PROTEASE 1/LYSOPHOSPHOLIPASE L1"/>
    <property type="match status" value="1"/>
</dbReference>
<dbReference type="EMBL" id="CP134536">
    <property type="protein sequence ID" value="WNH13831.1"/>
    <property type="molecule type" value="Genomic_DNA"/>
</dbReference>
<gene>
    <name evidence="1" type="ORF">RHP49_06125</name>
</gene>
<dbReference type="Proteomes" id="UP001303407">
    <property type="component" value="Chromosome"/>
</dbReference>
<dbReference type="SUPFAM" id="SSF52266">
    <property type="entry name" value="SGNH hydrolase"/>
    <property type="match status" value="1"/>
</dbReference>
<dbReference type="Gene3D" id="3.40.50.1110">
    <property type="entry name" value="SGNH hydrolase"/>
    <property type="match status" value="1"/>
</dbReference>
<reference evidence="1 2" key="1">
    <citation type="submission" date="2023-09" db="EMBL/GenBank/DDBJ databases">
        <title>Thalassobella suaedae gen. nov., sp. nov., a marine bacterium of the family Flavobacteriaceae isolated from a halophyte Suaeda japonica.</title>
        <authorList>
            <person name="Lee S.Y."/>
            <person name="Hwang C.Y."/>
        </authorList>
    </citation>
    <scope>NUCLEOTIDE SEQUENCE [LARGE SCALE GENOMIC DNA]</scope>
    <source>
        <strain evidence="1 2">HL-DH10</strain>
    </source>
</reference>
<evidence type="ECO:0000313" key="2">
    <source>
        <dbReference type="Proteomes" id="UP001303407"/>
    </source>
</evidence>
<dbReference type="InterPro" id="IPR011990">
    <property type="entry name" value="TPR-like_helical_dom_sf"/>
</dbReference>
<protein>
    <recommendedName>
        <fullName evidence="3">SGNH hydrolase-type esterase domain-containing protein</fullName>
    </recommendedName>
</protein>
<evidence type="ECO:0000313" key="1">
    <source>
        <dbReference type="EMBL" id="WNH13831.1"/>
    </source>
</evidence>
<dbReference type="InterPro" id="IPR036514">
    <property type="entry name" value="SGNH_hydro_sf"/>
</dbReference>
<evidence type="ECO:0008006" key="3">
    <source>
        <dbReference type="Google" id="ProtNLM"/>
    </source>
</evidence>
<dbReference type="RefSeq" id="WP_415863816.1">
    <property type="nucleotide sequence ID" value="NZ_CP134536.1"/>
</dbReference>
<dbReference type="InterPro" id="IPR051532">
    <property type="entry name" value="Ester_Hydrolysis_Enzymes"/>
</dbReference>
<accession>A0ABY9Y6Y5</accession>
<keyword evidence="2" id="KW-1185">Reference proteome</keyword>
<dbReference type="Gene3D" id="1.25.40.10">
    <property type="entry name" value="Tetratricopeptide repeat domain"/>
    <property type="match status" value="1"/>
</dbReference>